<dbReference type="Pfam" id="PF25198">
    <property type="entry name" value="Spore_GerAC_N"/>
    <property type="match status" value="1"/>
</dbReference>
<gene>
    <name evidence="10" type="ORF">TcarDRAFT_0941</name>
</gene>
<keyword evidence="4" id="KW-0732">Signal</keyword>
<protein>
    <submittedName>
        <fullName evidence="10">Spore germination B3 GerAC family protein</fullName>
    </submittedName>
</protein>
<dbReference type="OrthoDB" id="9816067at2"/>
<evidence type="ECO:0000256" key="6">
    <source>
        <dbReference type="ARBA" id="ARBA00023139"/>
    </source>
</evidence>
<comment type="subcellular location">
    <subcellularLocation>
        <location evidence="1">Membrane</location>
        <topology evidence="1">Lipid-anchor</topology>
    </subcellularLocation>
</comment>
<dbReference type="Gene3D" id="3.30.300.210">
    <property type="entry name" value="Nutrient germinant receptor protein C, domain 3"/>
    <property type="match status" value="1"/>
</dbReference>
<evidence type="ECO:0000256" key="7">
    <source>
        <dbReference type="ARBA" id="ARBA00023288"/>
    </source>
</evidence>
<dbReference type="NCBIfam" id="TIGR02887">
    <property type="entry name" value="spore_ger_x_C"/>
    <property type="match status" value="1"/>
</dbReference>
<evidence type="ECO:0000313" key="11">
    <source>
        <dbReference type="Proteomes" id="UP000005139"/>
    </source>
</evidence>
<keyword evidence="7" id="KW-0449">Lipoprotein</keyword>
<dbReference type="EMBL" id="AAWL01000012">
    <property type="protein sequence ID" value="EAX47252.1"/>
    <property type="molecule type" value="Genomic_DNA"/>
</dbReference>
<comment type="similarity">
    <text evidence="2">Belongs to the GerABKC lipoprotein family.</text>
</comment>
<feature type="domain" description="Spore germination GerAC-like C-terminal" evidence="8">
    <location>
        <begin position="235"/>
        <end position="400"/>
    </location>
</feature>
<organism evidence="10 11">
    <name type="scientific">Thermosinus carboxydivorans Nor1</name>
    <dbReference type="NCBI Taxonomy" id="401526"/>
    <lineage>
        <taxon>Bacteria</taxon>
        <taxon>Bacillati</taxon>
        <taxon>Bacillota</taxon>
        <taxon>Negativicutes</taxon>
        <taxon>Selenomonadales</taxon>
        <taxon>Sporomusaceae</taxon>
        <taxon>Thermosinus</taxon>
    </lineage>
</organism>
<evidence type="ECO:0000256" key="5">
    <source>
        <dbReference type="ARBA" id="ARBA00023136"/>
    </source>
</evidence>
<evidence type="ECO:0000256" key="1">
    <source>
        <dbReference type="ARBA" id="ARBA00004635"/>
    </source>
</evidence>
<evidence type="ECO:0000313" key="10">
    <source>
        <dbReference type="EMBL" id="EAX47252.1"/>
    </source>
</evidence>
<dbReference type="PANTHER" id="PTHR35789:SF1">
    <property type="entry name" value="SPORE GERMINATION PROTEIN B3"/>
    <property type="match status" value="1"/>
</dbReference>
<evidence type="ECO:0000256" key="2">
    <source>
        <dbReference type="ARBA" id="ARBA00007886"/>
    </source>
</evidence>
<evidence type="ECO:0000259" key="9">
    <source>
        <dbReference type="Pfam" id="PF25198"/>
    </source>
</evidence>
<reference evidence="10 11" key="1">
    <citation type="submission" date="2007-01" db="EMBL/GenBank/DDBJ databases">
        <title>Annotation of the draft genome assembly of Thermosinus carboxydivorans Nor1.</title>
        <authorList>
            <consortium name="US DOE Joint Genome Institute (JGI-ORNL)"/>
            <person name="Larimer F."/>
            <person name="Land M."/>
            <person name="Hauser L."/>
        </authorList>
    </citation>
    <scope>NUCLEOTIDE SEQUENCE [LARGE SCALE GENOMIC DNA]</scope>
    <source>
        <strain evidence="10 11">Nor1</strain>
    </source>
</reference>
<dbReference type="GO" id="GO:0016020">
    <property type="term" value="C:membrane"/>
    <property type="evidence" value="ECO:0007669"/>
    <property type="project" value="UniProtKB-SubCell"/>
</dbReference>
<dbReference type="Pfam" id="PF05504">
    <property type="entry name" value="Spore_GerAC"/>
    <property type="match status" value="1"/>
</dbReference>
<keyword evidence="11" id="KW-1185">Reference proteome</keyword>
<name>A1HRT1_9FIRM</name>
<sequence length="403" mass="44977">MKDKVNKRICGYIAIICLALLLSGCWDRRELQDRNFVLAAAIDTADAGQIGSQDGAVTRTETFVQPHGAKRYRLSLQVLRLVSGGEGDEKEAEGKTYVLSNTGQSIFEMIRDTLGQSSKSLWLEHIQTIIISEAAVKEAGGLEPILDFFRRDGEARWRIKVYLTPGEARPFLEYIPPSGEPGGIFLAKMADLHLKNVHVAAARADLGYISQHIDAGVDVIVPRIELSNKVVKLGGQALFKKDKFVGYLDEYGVKGLRFIHGTEKSAIITVGCPDHPGEMLVFELFNHDTKLEPHGEGDNIYFTLDIYMRGNIGEVQCPSHDTKNPDYIRKLEVLFAEEVKRNVLYSLGVCQKLGVDAPRFAGKLKAYKPKIWAKIKDRWDEIYPTVPLVVSVNVTIRNIGEHK</sequence>
<dbReference type="PANTHER" id="PTHR35789">
    <property type="entry name" value="SPORE GERMINATION PROTEIN B3"/>
    <property type="match status" value="1"/>
</dbReference>
<feature type="domain" description="Spore germination protein N-terminal" evidence="9">
    <location>
        <begin position="27"/>
        <end position="225"/>
    </location>
</feature>
<evidence type="ECO:0000256" key="3">
    <source>
        <dbReference type="ARBA" id="ARBA00022544"/>
    </source>
</evidence>
<accession>A1HRT1</accession>
<evidence type="ECO:0000256" key="4">
    <source>
        <dbReference type="ARBA" id="ARBA00022729"/>
    </source>
</evidence>
<keyword evidence="6" id="KW-0564">Palmitate</keyword>
<reference evidence="10 11" key="2">
    <citation type="submission" date="2007-01" db="EMBL/GenBank/DDBJ databases">
        <title>Sequencing of the draft genome and assembly of Thermosinus carboxydivorans Nor1.</title>
        <authorList>
            <consortium name="US DOE Joint Genome Institute (JGI-PGF)"/>
            <person name="Copeland A."/>
            <person name="Lucas S."/>
            <person name="Lapidus A."/>
            <person name="Barry K."/>
            <person name="Glavina del Rio T."/>
            <person name="Dalin E."/>
            <person name="Tice H."/>
            <person name="Bruce D."/>
            <person name="Pitluck S."/>
            <person name="Richardson P."/>
        </authorList>
    </citation>
    <scope>NUCLEOTIDE SEQUENCE [LARGE SCALE GENOMIC DNA]</scope>
    <source>
        <strain evidence="10 11">Nor1</strain>
    </source>
</reference>
<proteinExistence type="inferred from homology"/>
<dbReference type="RefSeq" id="WP_007289737.1">
    <property type="nucleotide sequence ID" value="NZ_AAWL01000012.1"/>
</dbReference>
<comment type="caution">
    <text evidence="10">The sequence shown here is derived from an EMBL/GenBank/DDBJ whole genome shotgun (WGS) entry which is preliminary data.</text>
</comment>
<dbReference type="PROSITE" id="PS51257">
    <property type="entry name" value="PROKAR_LIPOPROTEIN"/>
    <property type="match status" value="1"/>
</dbReference>
<dbReference type="AlphaFoldDB" id="A1HRT1"/>
<keyword evidence="5" id="KW-0472">Membrane</keyword>
<dbReference type="InterPro" id="IPR057336">
    <property type="entry name" value="GerAC_N"/>
</dbReference>
<dbReference type="GO" id="GO:0009847">
    <property type="term" value="P:spore germination"/>
    <property type="evidence" value="ECO:0007669"/>
    <property type="project" value="InterPro"/>
</dbReference>
<dbReference type="InterPro" id="IPR008844">
    <property type="entry name" value="Spore_GerAC-like"/>
</dbReference>
<dbReference type="eggNOG" id="ENOG502Z8GN">
    <property type="taxonomic scope" value="Bacteria"/>
</dbReference>
<dbReference type="InterPro" id="IPR038501">
    <property type="entry name" value="Spore_GerAC_C_sf"/>
</dbReference>
<dbReference type="Proteomes" id="UP000005139">
    <property type="component" value="Unassembled WGS sequence"/>
</dbReference>
<dbReference type="InterPro" id="IPR046953">
    <property type="entry name" value="Spore_GerAC-like_C"/>
</dbReference>
<evidence type="ECO:0000259" key="8">
    <source>
        <dbReference type="Pfam" id="PF05504"/>
    </source>
</evidence>
<keyword evidence="3" id="KW-0309">Germination</keyword>